<reference evidence="1 2" key="1">
    <citation type="submission" date="2017-07" db="EMBL/GenBank/DDBJ databases">
        <title>Genome sequence of Streptomyces pluripotens MUSC 137T.</title>
        <authorList>
            <person name="Ser H.-L."/>
            <person name="Lee L.-H."/>
        </authorList>
    </citation>
    <scope>NUCLEOTIDE SEQUENCE [LARGE SCALE GENOMIC DNA]</scope>
    <source>
        <strain evidence="1 2">MUSC 137</strain>
    </source>
</reference>
<sequence length="62" mass="7048">MEHLVAERHIDGHRVLVVEECQDEGTGFLLIVDGVLADEAEPLDRIPSDEEIRTLMRGRRLP</sequence>
<dbReference type="EMBL" id="CP022433">
    <property type="protein sequence ID" value="ASN27661.1"/>
    <property type="molecule type" value="Genomic_DNA"/>
</dbReference>
<evidence type="ECO:0000313" key="2">
    <source>
        <dbReference type="Proteomes" id="UP000031501"/>
    </source>
</evidence>
<evidence type="ECO:0000313" key="1">
    <source>
        <dbReference type="EMBL" id="ASN27661.1"/>
    </source>
</evidence>
<dbReference type="Proteomes" id="UP000031501">
    <property type="component" value="Chromosome"/>
</dbReference>
<proteinExistence type="predicted"/>
<organism evidence="1 2">
    <name type="scientific">Streptomyces pluripotens</name>
    <dbReference type="NCBI Taxonomy" id="1355015"/>
    <lineage>
        <taxon>Bacteria</taxon>
        <taxon>Bacillati</taxon>
        <taxon>Actinomycetota</taxon>
        <taxon>Actinomycetes</taxon>
        <taxon>Kitasatosporales</taxon>
        <taxon>Streptomycetaceae</taxon>
        <taxon>Streptomyces</taxon>
    </lineage>
</organism>
<gene>
    <name evidence="1" type="ORF">LK07_30560</name>
</gene>
<keyword evidence="2" id="KW-1185">Reference proteome</keyword>
<dbReference type="OrthoDB" id="4276382at2"/>
<dbReference type="KEGG" id="splu:LK06_029380"/>
<dbReference type="AlphaFoldDB" id="A0A221P5X3"/>
<protein>
    <submittedName>
        <fullName evidence="1">Uncharacterized protein</fullName>
    </submittedName>
</protein>
<dbReference type="RefSeq" id="WP_039654854.1">
    <property type="nucleotide sequence ID" value="NZ_CP021080.1"/>
</dbReference>
<accession>A0A221P5X3</accession>
<name>A0A221P5X3_9ACTN</name>